<dbReference type="InterPro" id="IPR015943">
    <property type="entry name" value="WD40/YVTN_repeat-like_dom_sf"/>
</dbReference>
<proteinExistence type="predicted"/>
<dbReference type="EMBL" id="CP061282">
    <property type="protein sequence ID" value="QNS09166.1"/>
    <property type="molecule type" value="Genomic_DNA"/>
</dbReference>
<evidence type="ECO:0000313" key="3">
    <source>
        <dbReference type="Proteomes" id="UP000516428"/>
    </source>
</evidence>
<dbReference type="AlphaFoldDB" id="A0A7H1BKB1"/>
<gene>
    <name evidence="2" type="ORF">IAG42_35980</name>
</gene>
<organism evidence="2 3">
    <name type="scientific">Streptomyces xanthii</name>
    <dbReference type="NCBI Taxonomy" id="2768069"/>
    <lineage>
        <taxon>Bacteria</taxon>
        <taxon>Bacillati</taxon>
        <taxon>Actinomycetota</taxon>
        <taxon>Actinomycetes</taxon>
        <taxon>Kitasatosporales</taxon>
        <taxon>Streptomycetaceae</taxon>
        <taxon>Streptomyces</taxon>
    </lineage>
</organism>
<feature type="signal peptide" evidence="1">
    <location>
        <begin position="1"/>
        <end position="32"/>
    </location>
</feature>
<name>A0A7H1BKB1_9ACTN</name>
<dbReference type="RefSeq" id="WP_188341821.1">
    <property type="nucleotide sequence ID" value="NZ_CP061282.1"/>
</dbReference>
<dbReference type="PROSITE" id="PS51318">
    <property type="entry name" value="TAT"/>
    <property type="match status" value="1"/>
</dbReference>
<dbReference type="KEGG" id="sxn:IAG42_35980"/>
<dbReference type="Gene3D" id="2.130.10.10">
    <property type="entry name" value="YVTN repeat-like/Quinoprotein amine dehydrogenase"/>
    <property type="match status" value="2"/>
</dbReference>
<evidence type="ECO:0000256" key="1">
    <source>
        <dbReference type="SAM" id="SignalP"/>
    </source>
</evidence>
<dbReference type="SUPFAM" id="SSF101898">
    <property type="entry name" value="NHL repeat"/>
    <property type="match status" value="1"/>
</dbReference>
<keyword evidence="3" id="KW-1185">Reference proteome</keyword>
<geneLocation type="plasmid" evidence="2 3">
    <name>unnamed1</name>
</geneLocation>
<dbReference type="InterPro" id="IPR006311">
    <property type="entry name" value="TAT_signal"/>
</dbReference>
<accession>A0A7H1BKB1</accession>
<keyword evidence="2" id="KW-0614">Plasmid</keyword>
<reference evidence="2 3" key="1">
    <citation type="submission" date="2020-09" db="EMBL/GenBank/DDBJ databases">
        <title>A novel species.</title>
        <authorList>
            <person name="Gao J."/>
        </authorList>
    </citation>
    <scope>NUCLEOTIDE SEQUENCE [LARGE SCALE GENOMIC DNA]</scope>
    <source>
        <strain evidence="2 3">CRXT-Y-14</strain>
        <plasmid evidence="2 3">unnamed1</plasmid>
    </source>
</reference>
<sequence>MQNRLSRRRLLGLGAAAGGAAVLAATPAGAWAAARPLDAGWPTRIELPVGFHPGGVATDGRAPYAYYGSLFGGDVYRVDLTTGQGKYISPDLGEGNAAAGIRLDCHGRLFVSGAYGGQIRVLDVTTGQTLASYRMTLLGATIADVALTAGAAWFTDAFHPVLYKLPLGPTGELPTAEQVVTVPLSGDWVQGGDGEVTTLGISPTPDGRGLLLAHVLDGGALMRVDPATGVAQRIPMGGATIPSANGIRLDGTRLYVAQSDAVGVLQLNTEGTRAAPLTRITDPDFDWPSAVAVHGDRLYVSNFGPRTPTSTTPYHSTAVPLVRRFTTHSTEERA</sequence>
<keyword evidence="1" id="KW-0732">Signal</keyword>
<dbReference type="Proteomes" id="UP000516428">
    <property type="component" value="Plasmid unnamed1"/>
</dbReference>
<evidence type="ECO:0000313" key="2">
    <source>
        <dbReference type="EMBL" id="QNS09166.1"/>
    </source>
</evidence>
<feature type="chain" id="PRO_5028851097" evidence="1">
    <location>
        <begin position="33"/>
        <end position="334"/>
    </location>
</feature>
<protein>
    <submittedName>
        <fullName evidence="2">Superoxide dismutase</fullName>
    </submittedName>
</protein>